<evidence type="ECO:0000256" key="5">
    <source>
        <dbReference type="ARBA" id="ARBA00023237"/>
    </source>
</evidence>
<dbReference type="PANTHER" id="PTHR30329">
    <property type="entry name" value="STATOR ELEMENT OF FLAGELLAR MOTOR COMPLEX"/>
    <property type="match status" value="1"/>
</dbReference>
<comment type="function">
    <text evidence="8">Part of the Tol-Pal system, which plays a role in outer membrane invagination during cell division and is important for maintaining outer membrane integrity.</text>
</comment>
<keyword evidence="5 8" id="KW-0998">Cell outer membrane</keyword>
<evidence type="ECO:0000256" key="2">
    <source>
        <dbReference type="ARBA" id="ARBA00022729"/>
    </source>
</evidence>
<keyword evidence="12" id="KW-1185">Reference proteome</keyword>
<sequence>MKFSKTYLALAATAFLLSGCSSTEEKGADLLEGGQSAAVEGAATSGYSEGAGIGGGEMITGELSPEEMGAEFTDPQNPLSKHTIYFMYDSSQVQQDFIPVIAAHSQYLLAHPAQRLVLEGHADERGSPEYNIALGEQRAKSVARMMKVQGVAESQLEVVSYGEEKPDATGHDEAAWQLNRRVELVYQAR</sequence>
<keyword evidence="1 8" id="KW-0132">Cell division</keyword>
<feature type="signal peptide" evidence="9">
    <location>
        <begin position="1"/>
        <end position="23"/>
    </location>
</feature>
<dbReference type="GO" id="GO:0009279">
    <property type="term" value="C:cell outer membrane"/>
    <property type="evidence" value="ECO:0007669"/>
    <property type="project" value="UniProtKB-SubCell"/>
</dbReference>
<evidence type="ECO:0000313" key="12">
    <source>
        <dbReference type="Proteomes" id="UP001225378"/>
    </source>
</evidence>
<evidence type="ECO:0000259" key="10">
    <source>
        <dbReference type="PROSITE" id="PS51123"/>
    </source>
</evidence>
<dbReference type="PROSITE" id="PS01068">
    <property type="entry name" value="OMPA_1"/>
    <property type="match status" value="1"/>
</dbReference>
<dbReference type="GO" id="GO:0051301">
    <property type="term" value="P:cell division"/>
    <property type="evidence" value="ECO:0007669"/>
    <property type="project" value="UniProtKB-UniRule"/>
</dbReference>
<dbReference type="InterPro" id="IPR006665">
    <property type="entry name" value="OmpA-like"/>
</dbReference>
<feature type="chain" id="PRO_5043952644" description="Peptidoglycan-associated lipoprotein" evidence="9">
    <location>
        <begin position="24"/>
        <end position="189"/>
    </location>
</feature>
<dbReference type="InterPro" id="IPR050330">
    <property type="entry name" value="Bact_OuterMem_StrucFunc"/>
</dbReference>
<dbReference type="PANTHER" id="PTHR30329:SF21">
    <property type="entry name" value="LIPOPROTEIN YIAD-RELATED"/>
    <property type="match status" value="1"/>
</dbReference>
<dbReference type="Gene3D" id="3.30.1330.60">
    <property type="entry name" value="OmpA-like domain"/>
    <property type="match status" value="1"/>
</dbReference>
<comment type="subcellular location">
    <subcellularLocation>
        <location evidence="8">Cell outer membrane</location>
        <topology evidence="8">Lipid-anchor</topology>
    </subcellularLocation>
</comment>
<feature type="domain" description="OmpA-like" evidence="10">
    <location>
        <begin position="73"/>
        <end position="189"/>
    </location>
</feature>
<evidence type="ECO:0000256" key="1">
    <source>
        <dbReference type="ARBA" id="ARBA00022618"/>
    </source>
</evidence>
<protein>
    <recommendedName>
        <fullName evidence="8">Peptidoglycan-associated lipoprotein</fullName>
        <shortName evidence="8">PAL</shortName>
    </recommendedName>
</protein>
<comment type="subunit">
    <text evidence="8">The Tol-Pal system is composed of five core proteins: the inner membrane proteins TolA, TolQ and TolR, the periplasmic protein TolB and the outer membrane protein Pal. They form a network linking the inner and outer membranes and the peptidoglycan layer.</text>
</comment>
<evidence type="ECO:0000256" key="4">
    <source>
        <dbReference type="ARBA" id="ARBA00023139"/>
    </source>
</evidence>
<dbReference type="HAMAP" id="MF_02204">
    <property type="entry name" value="Pal"/>
    <property type="match status" value="1"/>
</dbReference>
<proteinExistence type="inferred from homology"/>
<gene>
    <name evidence="8 11" type="primary">pal</name>
    <name evidence="11" type="ORF">Q9L42_019565</name>
</gene>
<dbReference type="InterPro" id="IPR014169">
    <property type="entry name" value="Pal_lipo_C"/>
</dbReference>
<dbReference type="CDD" id="cd07185">
    <property type="entry name" value="OmpA_C-like"/>
    <property type="match status" value="1"/>
</dbReference>
<dbReference type="Pfam" id="PF00691">
    <property type="entry name" value="OmpA"/>
    <property type="match status" value="1"/>
</dbReference>
<comment type="similarity">
    <text evidence="8">Belongs to the Pal lipoprotein family.</text>
</comment>
<evidence type="ECO:0000256" key="6">
    <source>
        <dbReference type="ARBA" id="ARBA00023288"/>
    </source>
</evidence>
<name>A0AAU7NU75_9GAMM</name>
<dbReference type="PRINTS" id="PR01021">
    <property type="entry name" value="OMPADOMAIN"/>
</dbReference>
<dbReference type="InterPro" id="IPR039001">
    <property type="entry name" value="Pal"/>
</dbReference>
<dbReference type="PROSITE" id="PS51257">
    <property type="entry name" value="PROKAR_LIPOPROTEIN"/>
    <property type="match status" value="1"/>
</dbReference>
<dbReference type="Proteomes" id="UP001225378">
    <property type="component" value="Chromosome"/>
</dbReference>
<reference evidence="11 12" key="1">
    <citation type="journal article" date="2024" name="Microbiology">
        <title>Methylomarinum rosea sp. nov., a novel halophilic methanotrophic bacterium from the hypersaline Lake Elton.</title>
        <authorList>
            <person name="Suleimanov R.Z."/>
            <person name="Oshkin I.Y."/>
            <person name="Danilova O.V."/>
            <person name="Suzina N.E."/>
            <person name="Dedysh S.N."/>
        </authorList>
    </citation>
    <scope>NUCLEOTIDE SEQUENCE [LARGE SCALE GENOMIC DNA]</scope>
    <source>
        <strain evidence="11 12">Ch1-1</strain>
    </source>
</reference>
<dbReference type="PROSITE" id="PS51123">
    <property type="entry name" value="OMPA_2"/>
    <property type="match status" value="1"/>
</dbReference>
<dbReference type="AlphaFoldDB" id="A0AAU7NU75"/>
<dbReference type="RefSeq" id="WP_305906708.1">
    <property type="nucleotide sequence ID" value="NZ_CP157743.1"/>
</dbReference>
<evidence type="ECO:0000256" key="3">
    <source>
        <dbReference type="ARBA" id="ARBA00023136"/>
    </source>
</evidence>
<keyword evidence="6 8" id="KW-0449">Lipoprotein</keyword>
<dbReference type="KEGG" id="mech:Q9L42_019565"/>
<keyword evidence="2 8" id="KW-0732">Signal</keyword>
<dbReference type="NCBIfam" id="TIGR02802">
    <property type="entry name" value="Pal_lipo"/>
    <property type="match status" value="1"/>
</dbReference>
<keyword evidence="3 8" id="KW-0472">Membrane</keyword>
<dbReference type="EMBL" id="CP157743">
    <property type="protein sequence ID" value="XBS20514.1"/>
    <property type="molecule type" value="Genomic_DNA"/>
</dbReference>
<evidence type="ECO:0000256" key="7">
    <source>
        <dbReference type="ARBA" id="ARBA00023306"/>
    </source>
</evidence>
<accession>A0AAU7NU75</accession>
<evidence type="ECO:0000313" key="11">
    <source>
        <dbReference type="EMBL" id="XBS20514.1"/>
    </source>
</evidence>
<evidence type="ECO:0000256" key="9">
    <source>
        <dbReference type="SAM" id="SignalP"/>
    </source>
</evidence>
<dbReference type="InterPro" id="IPR036737">
    <property type="entry name" value="OmpA-like_sf"/>
</dbReference>
<dbReference type="InterPro" id="IPR006690">
    <property type="entry name" value="OMPA-like_CS"/>
</dbReference>
<keyword evidence="7 8" id="KW-0131">Cell cycle</keyword>
<evidence type="ECO:0000256" key="8">
    <source>
        <dbReference type="HAMAP-Rule" id="MF_02204"/>
    </source>
</evidence>
<organism evidence="11 12">
    <name type="scientific">Methylomarinum roseum</name>
    <dbReference type="NCBI Taxonomy" id="3067653"/>
    <lineage>
        <taxon>Bacteria</taxon>
        <taxon>Pseudomonadati</taxon>
        <taxon>Pseudomonadota</taxon>
        <taxon>Gammaproteobacteria</taxon>
        <taxon>Methylococcales</taxon>
        <taxon>Methylococcaceae</taxon>
        <taxon>Methylomarinum</taxon>
    </lineage>
</organism>
<dbReference type="InterPro" id="IPR006664">
    <property type="entry name" value="OMP_bac"/>
</dbReference>
<keyword evidence="4 8" id="KW-0564">Palmitate</keyword>
<dbReference type="SUPFAM" id="SSF103088">
    <property type="entry name" value="OmpA-like"/>
    <property type="match status" value="1"/>
</dbReference>